<keyword evidence="1" id="KW-1133">Transmembrane helix</keyword>
<reference evidence="2" key="1">
    <citation type="submission" date="2022-06" db="EMBL/GenBank/DDBJ databases">
        <title>New cyanobacteria of genus Symplocastrum in benthos of Lake Baikal.</title>
        <authorList>
            <person name="Sorokovikova E."/>
            <person name="Tikhonova I."/>
            <person name="Krasnopeev A."/>
            <person name="Evseev P."/>
            <person name="Gladkikh A."/>
            <person name="Belykh O."/>
        </authorList>
    </citation>
    <scope>NUCLEOTIDE SEQUENCE</scope>
    <source>
        <strain evidence="2">BBK-W-15</strain>
    </source>
</reference>
<feature type="transmembrane region" description="Helical" evidence="1">
    <location>
        <begin position="113"/>
        <end position="130"/>
    </location>
</feature>
<dbReference type="Proteomes" id="UP001204953">
    <property type="component" value="Unassembled WGS sequence"/>
</dbReference>
<gene>
    <name evidence="2" type="ORF">NJ959_13860</name>
</gene>
<organism evidence="2 3">
    <name type="scientific">Limnofasciculus baicalensis BBK-W-15</name>
    <dbReference type="NCBI Taxonomy" id="2699891"/>
    <lineage>
        <taxon>Bacteria</taxon>
        <taxon>Bacillati</taxon>
        <taxon>Cyanobacteriota</taxon>
        <taxon>Cyanophyceae</taxon>
        <taxon>Coleofasciculales</taxon>
        <taxon>Coleofasciculaceae</taxon>
        <taxon>Limnofasciculus</taxon>
        <taxon>Limnofasciculus baicalensis</taxon>
    </lineage>
</organism>
<feature type="transmembrane region" description="Helical" evidence="1">
    <location>
        <begin position="83"/>
        <end position="107"/>
    </location>
</feature>
<dbReference type="RefSeq" id="WP_254012321.1">
    <property type="nucleotide sequence ID" value="NZ_JAMZMM010000123.1"/>
</dbReference>
<proteinExistence type="predicted"/>
<protein>
    <recommendedName>
        <fullName evidence="4">Glycerophosphoryl diester phosphodiesterase membrane domain-containing protein</fullName>
    </recommendedName>
</protein>
<evidence type="ECO:0000313" key="2">
    <source>
        <dbReference type="EMBL" id="MCP2729538.1"/>
    </source>
</evidence>
<accession>A0AAE3KPD6</accession>
<evidence type="ECO:0000256" key="1">
    <source>
        <dbReference type="SAM" id="Phobius"/>
    </source>
</evidence>
<feature type="transmembrane region" description="Helical" evidence="1">
    <location>
        <begin position="240"/>
        <end position="261"/>
    </location>
</feature>
<keyword evidence="3" id="KW-1185">Reference proteome</keyword>
<name>A0AAE3KPD6_9CYAN</name>
<feature type="transmembrane region" description="Helical" evidence="1">
    <location>
        <begin position="137"/>
        <end position="155"/>
    </location>
</feature>
<keyword evidence="1" id="KW-0472">Membrane</keyword>
<dbReference type="AlphaFoldDB" id="A0AAE3KPD6"/>
<sequence length="287" mass="32893">MSQNPLQPLTIGNVVNVGLKVYRANFKLYSQLALTAHLWLFVPIYGWAKFYGIAALISRLAFGNLISQPESINTAKTQTYRRMWSLLSLGILVFIMPLIIACLWLILFSLTFGIIYAILTVILGINLPPLPKDGNVFGSWVSTAIFLPIAIAVYLSPLWHYSRLFITDLTLVMEDNSNPFKAIKQSWELTKGLRMRLITIILISFSITFPIWIIVWRVFGEIVRLLSYNFLRYIIDDISIRAALVTIVLTIVTGVIIMPFWQTIKAVVYYDIRCRRESLDLQLRVKE</sequence>
<evidence type="ECO:0000313" key="3">
    <source>
        <dbReference type="Proteomes" id="UP001204953"/>
    </source>
</evidence>
<feature type="transmembrane region" description="Helical" evidence="1">
    <location>
        <begin position="197"/>
        <end position="219"/>
    </location>
</feature>
<feature type="transmembrane region" description="Helical" evidence="1">
    <location>
        <begin position="38"/>
        <end position="62"/>
    </location>
</feature>
<comment type="caution">
    <text evidence="2">The sequence shown here is derived from an EMBL/GenBank/DDBJ whole genome shotgun (WGS) entry which is preliminary data.</text>
</comment>
<evidence type="ECO:0008006" key="4">
    <source>
        <dbReference type="Google" id="ProtNLM"/>
    </source>
</evidence>
<dbReference type="EMBL" id="JAMZMM010000123">
    <property type="protein sequence ID" value="MCP2729538.1"/>
    <property type="molecule type" value="Genomic_DNA"/>
</dbReference>
<keyword evidence="1" id="KW-0812">Transmembrane</keyword>